<dbReference type="AlphaFoldDB" id="A0A0K2VJ01"/>
<reference evidence="1" key="1">
    <citation type="submission" date="2014-05" db="EMBL/GenBank/DDBJ databases">
        <authorList>
            <person name="Chronopoulou M."/>
        </authorList>
    </citation>
    <scope>NUCLEOTIDE SEQUENCE</scope>
    <source>
        <tissue evidence="1">Whole organism</tissue>
    </source>
</reference>
<organism evidence="1">
    <name type="scientific">Lepeophtheirus salmonis</name>
    <name type="common">Salmon louse</name>
    <name type="synonym">Caligus salmonis</name>
    <dbReference type="NCBI Taxonomy" id="72036"/>
    <lineage>
        <taxon>Eukaryota</taxon>
        <taxon>Metazoa</taxon>
        <taxon>Ecdysozoa</taxon>
        <taxon>Arthropoda</taxon>
        <taxon>Crustacea</taxon>
        <taxon>Multicrustacea</taxon>
        <taxon>Hexanauplia</taxon>
        <taxon>Copepoda</taxon>
        <taxon>Siphonostomatoida</taxon>
        <taxon>Caligidae</taxon>
        <taxon>Lepeophtheirus</taxon>
    </lineage>
</organism>
<accession>A0A0K2VJ01</accession>
<proteinExistence type="predicted"/>
<evidence type="ECO:0000313" key="1">
    <source>
        <dbReference type="EMBL" id="CDW49951.1"/>
    </source>
</evidence>
<sequence>MIFLVLPTVIYYYIQYYSSAVILFDDKYIRFFCRRCVYRHFLIKTVIIRVVRSRLFFSTGKFYIDLLIYFPFLYRKITGELFSFYTVKLNIQSNIIYDKDCRILSSY</sequence>
<dbReference type="EMBL" id="HACA01032590">
    <property type="protein sequence ID" value="CDW49951.1"/>
    <property type="molecule type" value="Transcribed_RNA"/>
</dbReference>
<protein>
    <submittedName>
        <fullName evidence="1">Uncharacterized protein</fullName>
    </submittedName>
</protein>
<name>A0A0K2VJ01_LEPSM</name>